<feature type="region of interest" description="Disordered" evidence="2">
    <location>
        <begin position="170"/>
        <end position="216"/>
    </location>
</feature>
<evidence type="ECO:0000256" key="2">
    <source>
        <dbReference type="SAM" id="MobiDB-lite"/>
    </source>
</evidence>
<dbReference type="Gene3D" id="1.20.58.70">
    <property type="match status" value="1"/>
</dbReference>
<dbReference type="OrthoDB" id="364348at2759"/>
<sequence length="318" mass="35398">MSFATYRKNGDSAGKKRAEDLEEGEQDSVSATLKQISATLAEFISLVSSISKQEAFLGTQRDTPALRQGVNGSIANCQRVHKRLLENIDYLERTVLKSADGEDGSRGSKELMTVKFSKDLLRQQVQDVYKNYQVVVRSYNEKLHSALVQEQYEKTLERIREESNAATYKTALLTPSGEGVHGDGYSSVSEEAATGAHAQTQTQTQTQKQTQKQASELSEASLQYHSDLIHQRDNAITSISQGVQDINKIFKDLDHLVSQQGEQVDSIENNMTNYATNNQLASHELVKADNYQKKKRKWTCVLLAALVIVLLIVLALIS</sequence>
<keyword evidence="6" id="KW-1185">Reference proteome</keyword>
<dbReference type="GO" id="GO:0006906">
    <property type="term" value="P:vesicle fusion"/>
    <property type="evidence" value="ECO:0007669"/>
    <property type="project" value="TreeGrafter"/>
</dbReference>
<name>A0A1E3NK70_9ASCO</name>
<dbReference type="AlphaFoldDB" id="A0A1E3NK70"/>
<dbReference type="PROSITE" id="PS00914">
    <property type="entry name" value="SYNTAXIN"/>
    <property type="match status" value="1"/>
</dbReference>
<evidence type="ECO:0000256" key="3">
    <source>
        <dbReference type="SAM" id="Phobius"/>
    </source>
</evidence>
<evidence type="ECO:0000256" key="1">
    <source>
        <dbReference type="ARBA" id="ARBA00009063"/>
    </source>
</evidence>
<dbReference type="SUPFAM" id="SSF47661">
    <property type="entry name" value="t-snare proteins"/>
    <property type="match status" value="1"/>
</dbReference>
<dbReference type="GO" id="GO:0048278">
    <property type="term" value="P:vesicle docking"/>
    <property type="evidence" value="ECO:0007669"/>
    <property type="project" value="TreeGrafter"/>
</dbReference>
<dbReference type="Gene3D" id="1.20.5.110">
    <property type="match status" value="1"/>
</dbReference>
<dbReference type="GO" id="GO:0005484">
    <property type="term" value="F:SNAP receptor activity"/>
    <property type="evidence" value="ECO:0007669"/>
    <property type="project" value="InterPro"/>
</dbReference>
<keyword evidence="3" id="KW-0472">Membrane</keyword>
<feature type="compositionally biased region" description="Low complexity" evidence="2">
    <location>
        <begin position="199"/>
        <end position="213"/>
    </location>
</feature>
<dbReference type="STRING" id="763406.A0A1E3NK70"/>
<protein>
    <recommendedName>
        <fullName evidence="4">t-SNARE coiled-coil homology domain-containing protein</fullName>
    </recommendedName>
</protein>
<feature type="region of interest" description="Disordered" evidence="2">
    <location>
        <begin position="1"/>
        <end position="28"/>
    </location>
</feature>
<dbReference type="GO" id="GO:0000149">
    <property type="term" value="F:SNARE binding"/>
    <property type="evidence" value="ECO:0007669"/>
    <property type="project" value="TreeGrafter"/>
</dbReference>
<dbReference type="InterPro" id="IPR006012">
    <property type="entry name" value="Syntaxin/epimorphin_CS"/>
</dbReference>
<dbReference type="InterPro" id="IPR006011">
    <property type="entry name" value="Syntaxin_N"/>
</dbReference>
<reference evidence="5 6" key="1">
    <citation type="journal article" date="2016" name="Proc. Natl. Acad. Sci. U.S.A.">
        <title>Comparative genomics of biotechnologically important yeasts.</title>
        <authorList>
            <person name="Riley R."/>
            <person name="Haridas S."/>
            <person name="Wolfe K.H."/>
            <person name="Lopes M.R."/>
            <person name="Hittinger C.T."/>
            <person name="Goeker M."/>
            <person name="Salamov A.A."/>
            <person name="Wisecaver J.H."/>
            <person name="Long T.M."/>
            <person name="Calvey C.H."/>
            <person name="Aerts A.L."/>
            <person name="Barry K.W."/>
            <person name="Choi C."/>
            <person name="Clum A."/>
            <person name="Coughlan A.Y."/>
            <person name="Deshpande S."/>
            <person name="Douglass A.P."/>
            <person name="Hanson S.J."/>
            <person name="Klenk H.-P."/>
            <person name="LaButti K.M."/>
            <person name="Lapidus A."/>
            <person name="Lindquist E.A."/>
            <person name="Lipzen A.M."/>
            <person name="Meier-Kolthoff J.P."/>
            <person name="Ohm R.A."/>
            <person name="Otillar R.P."/>
            <person name="Pangilinan J.L."/>
            <person name="Peng Y."/>
            <person name="Rokas A."/>
            <person name="Rosa C.A."/>
            <person name="Scheuner C."/>
            <person name="Sibirny A.A."/>
            <person name="Slot J.C."/>
            <person name="Stielow J.B."/>
            <person name="Sun H."/>
            <person name="Kurtzman C.P."/>
            <person name="Blackwell M."/>
            <person name="Grigoriev I.V."/>
            <person name="Jeffries T.W."/>
        </authorList>
    </citation>
    <scope>NUCLEOTIDE SEQUENCE [LARGE SCALE GENOMIC DNA]</scope>
    <source>
        <strain evidence="5 6">NRRL Y-2026</strain>
    </source>
</reference>
<dbReference type="Proteomes" id="UP000094455">
    <property type="component" value="Unassembled WGS sequence"/>
</dbReference>
<evidence type="ECO:0000313" key="6">
    <source>
        <dbReference type="Proteomes" id="UP000094455"/>
    </source>
</evidence>
<dbReference type="EMBL" id="KV454004">
    <property type="protein sequence ID" value="ODQ45733.1"/>
    <property type="molecule type" value="Genomic_DNA"/>
</dbReference>
<dbReference type="CDD" id="cd15840">
    <property type="entry name" value="SNARE_Qa"/>
    <property type="match status" value="1"/>
</dbReference>
<dbReference type="GO" id="GO:0006896">
    <property type="term" value="P:Golgi to vacuole transport"/>
    <property type="evidence" value="ECO:0007669"/>
    <property type="project" value="TreeGrafter"/>
</dbReference>
<dbReference type="InterPro" id="IPR010989">
    <property type="entry name" value="SNARE"/>
</dbReference>
<accession>A0A1E3NK70</accession>
<keyword evidence="3" id="KW-1133">Transmembrane helix</keyword>
<dbReference type="PANTHER" id="PTHR19957">
    <property type="entry name" value="SYNTAXIN"/>
    <property type="match status" value="1"/>
</dbReference>
<dbReference type="GO" id="GO:0012505">
    <property type="term" value="C:endomembrane system"/>
    <property type="evidence" value="ECO:0007669"/>
    <property type="project" value="TreeGrafter"/>
</dbReference>
<dbReference type="Pfam" id="PF14523">
    <property type="entry name" value="Syntaxin_2"/>
    <property type="match status" value="1"/>
</dbReference>
<dbReference type="GO" id="GO:0031201">
    <property type="term" value="C:SNARE complex"/>
    <property type="evidence" value="ECO:0007669"/>
    <property type="project" value="TreeGrafter"/>
</dbReference>
<dbReference type="PANTHER" id="PTHR19957:SF38">
    <property type="entry name" value="LD27581P"/>
    <property type="match status" value="1"/>
</dbReference>
<dbReference type="Pfam" id="PF05739">
    <property type="entry name" value="SNARE"/>
    <property type="match status" value="1"/>
</dbReference>
<dbReference type="PROSITE" id="PS50192">
    <property type="entry name" value="T_SNARE"/>
    <property type="match status" value="1"/>
</dbReference>
<dbReference type="RefSeq" id="XP_019016846.1">
    <property type="nucleotide sequence ID" value="XM_019163361.1"/>
</dbReference>
<dbReference type="GO" id="GO:0006886">
    <property type="term" value="P:intracellular protein transport"/>
    <property type="evidence" value="ECO:0007669"/>
    <property type="project" value="InterPro"/>
</dbReference>
<organism evidence="5 6">
    <name type="scientific">Pichia membranifaciens NRRL Y-2026</name>
    <dbReference type="NCBI Taxonomy" id="763406"/>
    <lineage>
        <taxon>Eukaryota</taxon>
        <taxon>Fungi</taxon>
        <taxon>Dikarya</taxon>
        <taxon>Ascomycota</taxon>
        <taxon>Saccharomycotina</taxon>
        <taxon>Pichiomycetes</taxon>
        <taxon>Pichiales</taxon>
        <taxon>Pichiaceae</taxon>
        <taxon>Pichia</taxon>
    </lineage>
</organism>
<evidence type="ECO:0000259" key="4">
    <source>
        <dbReference type="PROSITE" id="PS50192"/>
    </source>
</evidence>
<keyword evidence="3" id="KW-0812">Transmembrane</keyword>
<feature type="domain" description="T-SNARE coiled-coil homology" evidence="4">
    <location>
        <begin position="226"/>
        <end position="288"/>
    </location>
</feature>
<proteinExistence type="inferred from homology"/>
<dbReference type="InterPro" id="IPR045242">
    <property type="entry name" value="Syntaxin"/>
</dbReference>
<gene>
    <name evidence="5" type="ORF">PICMEDRAFT_59370</name>
</gene>
<feature type="compositionally biased region" description="Basic and acidic residues" evidence="2">
    <location>
        <begin position="8"/>
        <end position="19"/>
    </location>
</feature>
<dbReference type="InterPro" id="IPR000727">
    <property type="entry name" value="T_SNARE_dom"/>
</dbReference>
<evidence type="ECO:0000313" key="5">
    <source>
        <dbReference type="EMBL" id="ODQ45733.1"/>
    </source>
</evidence>
<dbReference type="SMART" id="SM00397">
    <property type="entry name" value="t_SNARE"/>
    <property type="match status" value="1"/>
</dbReference>
<comment type="similarity">
    <text evidence="1">Belongs to the syntaxin family.</text>
</comment>
<feature type="transmembrane region" description="Helical" evidence="3">
    <location>
        <begin position="298"/>
        <end position="317"/>
    </location>
</feature>
<dbReference type="GeneID" id="30180048"/>